<evidence type="ECO:0000313" key="1">
    <source>
        <dbReference type="EMBL" id="BAK54124.1"/>
    </source>
</evidence>
<dbReference type="Proteomes" id="UP000001015">
    <property type="component" value="Chromosome"/>
</dbReference>
<dbReference type="Gene3D" id="3.40.50.10770">
    <property type="entry name" value="Hypothetical protein VC1899 like domain (Restriction endonuclease-like)"/>
    <property type="match status" value="1"/>
</dbReference>
<evidence type="ECO:0008006" key="3">
    <source>
        <dbReference type="Google" id="ProtNLM"/>
    </source>
</evidence>
<proteinExistence type="predicted"/>
<organism evidence="1 2">
    <name type="scientific">Sulfurisphaera tokodaii (strain DSM 16993 / JCM 10545 / NBRC 100140 / 7)</name>
    <name type="common">Sulfolobus tokodaii</name>
    <dbReference type="NCBI Taxonomy" id="273063"/>
    <lineage>
        <taxon>Archaea</taxon>
        <taxon>Thermoproteota</taxon>
        <taxon>Thermoprotei</taxon>
        <taxon>Sulfolobales</taxon>
        <taxon>Sulfolobaceae</taxon>
        <taxon>Sulfurisphaera</taxon>
    </lineage>
</organism>
<dbReference type="PATRIC" id="fig|273063.9.peg.33"/>
<dbReference type="KEGG" id="sto:STK_00230"/>
<protein>
    <recommendedName>
        <fullName evidence="3">CRISPR-associated protein</fullName>
    </recommendedName>
</protein>
<dbReference type="GeneID" id="1457897"/>
<dbReference type="eggNOG" id="arCOG03847">
    <property type="taxonomic scope" value="Archaea"/>
</dbReference>
<keyword evidence="2" id="KW-1185">Reference proteome</keyword>
<name>F9VMH8_SULTO</name>
<sequence length="177" mass="19874">MVKLVSTLGTSPGGVAETLQNLSTGKYIAPFEPKEIKFDEFIVLRTKGTEEAYYALRAILLCCVGFEKVKEVVFPFDDIENPKDFITVRETVREMLKPGDFMDFTGGRKAMSAAAVLSARDVGAHLVSTIIDQKEYGEMMVKFNRLKDKLSNVYSKGDCRSYFCDLMSSTTRTIVFF</sequence>
<evidence type="ECO:0000313" key="2">
    <source>
        <dbReference type="Proteomes" id="UP000001015"/>
    </source>
</evidence>
<reference evidence="2" key="1">
    <citation type="journal article" date="2001" name="DNA Res.">
        <title>Complete genome sequence of an aerobic thermoacidophilic Crenarchaeon, Sulfolobus tokodaii strain7.</title>
        <authorList>
            <person name="Kawarabayasi Y."/>
            <person name="Hino Y."/>
            <person name="Horikawa H."/>
            <person name="Jin-no K."/>
            <person name="Takahashi M."/>
            <person name="Sekine M."/>
            <person name="Baba S."/>
            <person name="Ankai A."/>
            <person name="Kosugi H."/>
            <person name="Hosoyama A."/>
            <person name="Fukui S."/>
            <person name="Nagai Y."/>
            <person name="Nishijima K."/>
            <person name="Otsuka R."/>
            <person name="Nakazawa H."/>
            <person name="Takamiya M."/>
            <person name="Kato Y."/>
            <person name="Yoshizawa T."/>
            <person name="Tanaka T."/>
            <person name="Kudoh Y."/>
            <person name="Yamazaki J."/>
            <person name="Kushida N."/>
            <person name="Oguchi A."/>
            <person name="Aoki K."/>
            <person name="Masuda S."/>
            <person name="Yanagii M."/>
            <person name="Nishimura M."/>
            <person name="Yamagishi A."/>
            <person name="Oshima T."/>
            <person name="Kikuchi H."/>
        </authorList>
    </citation>
    <scope>NUCLEOTIDE SEQUENCE [LARGE SCALE GENOMIC DNA]</scope>
    <source>
        <strain evidence="2">DSM 16993 / JCM 10545 / NBRC 100140 / 7</strain>
    </source>
</reference>
<dbReference type="AlphaFoldDB" id="F9VMH8"/>
<dbReference type="NCBIfam" id="NF040581">
    <property type="entry name" value="cas_Crn1"/>
    <property type="match status" value="1"/>
</dbReference>
<dbReference type="EMBL" id="BA000023">
    <property type="protein sequence ID" value="BAK54124.1"/>
    <property type="molecule type" value="Genomic_DNA"/>
</dbReference>
<gene>
    <name evidence="1" type="primary">ST0023</name>
    <name evidence="1" type="ordered locus">STK_00230</name>
</gene>
<dbReference type="OrthoDB" id="37074at2157"/>
<dbReference type="RefSeq" id="WP_052846121.1">
    <property type="nucleotide sequence ID" value="NC_003106.2"/>
</dbReference>
<accession>F9VMH8</accession>